<dbReference type="PANTHER" id="PTHR43867:SF4">
    <property type="entry name" value="BETA-(1-3)-GLUCOSYL TRANSFERASE"/>
    <property type="match status" value="1"/>
</dbReference>
<evidence type="ECO:0000256" key="8">
    <source>
        <dbReference type="SAM" id="Phobius"/>
    </source>
</evidence>
<evidence type="ECO:0000256" key="5">
    <source>
        <dbReference type="ARBA" id="ARBA00022692"/>
    </source>
</evidence>
<dbReference type="Pfam" id="PF13632">
    <property type="entry name" value="Glyco_trans_2_3"/>
    <property type="match status" value="1"/>
</dbReference>
<dbReference type="Proteomes" id="UP000076104">
    <property type="component" value="Chromosome"/>
</dbReference>
<keyword evidence="5 8" id="KW-0812">Transmembrane</keyword>
<keyword evidence="3" id="KW-0328">Glycosyltransferase</keyword>
<reference evidence="10 11" key="1">
    <citation type="submission" date="2016-03" db="EMBL/GenBank/DDBJ databases">
        <title>Genome sequencing of Psychrobacter alimentarius PAMC 27889.</title>
        <authorList>
            <person name="Lee J."/>
            <person name="Kim O.-S."/>
        </authorList>
    </citation>
    <scope>NUCLEOTIDE SEQUENCE [LARGE SCALE GENOMIC DNA]</scope>
    <source>
        <strain evidence="10 11">PAMC 27889</strain>
    </source>
</reference>
<keyword evidence="4 10" id="KW-0808">Transferase</keyword>
<name>A0ABM5ZZT5_9GAMM</name>
<dbReference type="SUPFAM" id="SSF53448">
    <property type="entry name" value="Nucleotide-diphospho-sugar transferases"/>
    <property type="match status" value="1"/>
</dbReference>
<feature type="transmembrane region" description="Helical" evidence="8">
    <location>
        <begin position="428"/>
        <end position="453"/>
    </location>
</feature>
<evidence type="ECO:0000256" key="2">
    <source>
        <dbReference type="ARBA" id="ARBA00004881"/>
    </source>
</evidence>
<evidence type="ECO:0000313" key="10">
    <source>
        <dbReference type="EMBL" id="AMT97618.1"/>
    </source>
</evidence>
<evidence type="ECO:0000259" key="9">
    <source>
        <dbReference type="Pfam" id="PF13632"/>
    </source>
</evidence>
<keyword evidence="6 8" id="KW-1133">Transmembrane helix</keyword>
<gene>
    <name evidence="10" type="ORF">A3K91_2032</name>
</gene>
<organism evidence="10 11">
    <name type="scientific">Psychrobacter alimentarius</name>
    <dbReference type="NCBI Taxonomy" id="261164"/>
    <lineage>
        <taxon>Bacteria</taxon>
        <taxon>Pseudomonadati</taxon>
        <taxon>Pseudomonadota</taxon>
        <taxon>Gammaproteobacteria</taxon>
        <taxon>Moraxellales</taxon>
        <taxon>Moraxellaceae</taxon>
        <taxon>Psychrobacter</taxon>
    </lineage>
</organism>
<dbReference type="RefSeq" id="WP_062845161.1">
    <property type="nucleotide sequence ID" value="NZ_CP014945.1"/>
</dbReference>
<dbReference type="InterPro" id="IPR050321">
    <property type="entry name" value="Glycosyltr_2/OpgH_subfam"/>
</dbReference>
<feature type="transmembrane region" description="Helical" evidence="8">
    <location>
        <begin position="307"/>
        <end position="330"/>
    </location>
</feature>
<protein>
    <submittedName>
        <fullName evidence="10">Beta-(1-3)-glucosyl transferase</fullName>
    </submittedName>
</protein>
<dbReference type="EMBL" id="CP014945">
    <property type="protein sequence ID" value="AMT97618.1"/>
    <property type="molecule type" value="Genomic_DNA"/>
</dbReference>
<comment type="subcellular location">
    <subcellularLocation>
        <location evidence="1">Membrane</location>
        <topology evidence="1">Multi-pass membrane protein</topology>
    </subcellularLocation>
</comment>
<sequence length="527" mass="58994">MLVSNGVPRKKILKNIASTSIKQSLQETHSPASQEPSLSFQLMTRAEPPALVIATIQSLLAVKAPQDEIIIIDNNNTATSLYRPLAAFCASLDPTQQVHFYHIDAVAGFKAGALNLALGLMNPNCSYLVVVDSDYQALPQARSSIADAIKCHPEHSLLQFPQFYRNGGQVDTQSELNHYFNHHLYRPFNQDRALSTGTYAVIRRSALLNLGGWSGASITEDAQMGVLMHQKGFHSKFIPQVIATGLLPNTLNDLMSQRRRWIYGNMQVLQDYAAKPFFLSAKESDSPLRVSERLAYTRAHLSQLSAWINFTGFFIFLQICALLVIGISLFNRHLDMSVLTPLYLVYTSYAIFLGRRLWAYCHDESPLNKQIDKNHQTSTHTKLRAWLMHLNFWELGALSWLPVLWGRTKPFICTPKQEFIQTSRSVQLANIAALPKLLLTLNLITAICVAPFSPLYSPILFFCAMTVCLLKLAAARVAMDNFVATEQKAPSISTKSKPAITTLHKQIKPIKTADITAVFEDKKTINY</sequence>
<feature type="transmembrane region" description="Helical" evidence="8">
    <location>
        <begin position="342"/>
        <end position="359"/>
    </location>
</feature>
<evidence type="ECO:0000256" key="6">
    <source>
        <dbReference type="ARBA" id="ARBA00022989"/>
    </source>
</evidence>
<dbReference type="GO" id="GO:0016740">
    <property type="term" value="F:transferase activity"/>
    <property type="evidence" value="ECO:0007669"/>
    <property type="project" value="UniProtKB-KW"/>
</dbReference>
<keyword evidence="7 8" id="KW-0472">Membrane</keyword>
<evidence type="ECO:0000256" key="1">
    <source>
        <dbReference type="ARBA" id="ARBA00004141"/>
    </source>
</evidence>
<proteinExistence type="predicted"/>
<evidence type="ECO:0000256" key="3">
    <source>
        <dbReference type="ARBA" id="ARBA00022676"/>
    </source>
</evidence>
<dbReference type="Gene3D" id="3.90.550.10">
    <property type="entry name" value="Spore Coat Polysaccharide Biosynthesis Protein SpsA, Chain A"/>
    <property type="match status" value="1"/>
</dbReference>
<keyword evidence="11" id="KW-1185">Reference proteome</keyword>
<dbReference type="InterPro" id="IPR029044">
    <property type="entry name" value="Nucleotide-diphossugar_trans"/>
</dbReference>
<evidence type="ECO:0000256" key="7">
    <source>
        <dbReference type="ARBA" id="ARBA00023136"/>
    </source>
</evidence>
<dbReference type="InterPro" id="IPR001173">
    <property type="entry name" value="Glyco_trans_2-like"/>
</dbReference>
<dbReference type="GeneID" id="33059825"/>
<feature type="transmembrane region" description="Helical" evidence="8">
    <location>
        <begin position="386"/>
        <end position="407"/>
    </location>
</feature>
<dbReference type="PANTHER" id="PTHR43867">
    <property type="entry name" value="CELLULOSE SYNTHASE CATALYTIC SUBUNIT A [UDP-FORMING]"/>
    <property type="match status" value="1"/>
</dbReference>
<feature type="transmembrane region" description="Helical" evidence="8">
    <location>
        <begin position="459"/>
        <end position="479"/>
    </location>
</feature>
<accession>A0ABM5ZZT5</accession>
<feature type="domain" description="Glycosyltransferase 2-like" evidence="9">
    <location>
        <begin position="128"/>
        <end position="343"/>
    </location>
</feature>
<comment type="pathway">
    <text evidence="2">Glycan metabolism.</text>
</comment>
<evidence type="ECO:0000313" key="11">
    <source>
        <dbReference type="Proteomes" id="UP000076104"/>
    </source>
</evidence>
<evidence type="ECO:0000256" key="4">
    <source>
        <dbReference type="ARBA" id="ARBA00022679"/>
    </source>
</evidence>